<dbReference type="Pfam" id="PF12483">
    <property type="entry name" value="GIDE"/>
    <property type="match status" value="1"/>
</dbReference>
<keyword evidence="9" id="KW-0862">Zinc</keyword>
<evidence type="ECO:0000256" key="3">
    <source>
        <dbReference type="ARBA" id="ARBA00012483"/>
    </source>
</evidence>
<accession>A0A239CUJ6</accession>
<keyword evidence="5 12" id="KW-0812">Transmembrane</keyword>
<keyword evidence="15" id="KW-1185">Reference proteome</keyword>
<evidence type="ECO:0000313" key="15">
    <source>
        <dbReference type="Proteomes" id="UP000242915"/>
    </source>
</evidence>
<keyword evidence="11 12" id="KW-0472">Membrane</keyword>
<gene>
    <name evidence="14" type="ORF">SAMN05216255_1891</name>
</gene>
<dbReference type="AlphaFoldDB" id="A0A239CUJ6"/>
<keyword evidence="10 12" id="KW-1133">Transmembrane helix</keyword>
<organism evidence="14 15">
    <name type="scientific">Pseudomonas segetis</name>
    <dbReference type="NCBI Taxonomy" id="298908"/>
    <lineage>
        <taxon>Bacteria</taxon>
        <taxon>Pseudomonadati</taxon>
        <taxon>Pseudomonadota</taxon>
        <taxon>Gammaproteobacteria</taxon>
        <taxon>Pseudomonadales</taxon>
        <taxon>Pseudomonadaceae</taxon>
        <taxon>Pseudomonas</taxon>
    </lineage>
</organism>
<reference evidence="15" key="1">
    <citation type="submission" date="2017-06" db="EMBL/GenBank/DDBJ databases">
        <authorList>
            <person name="Varghese N."/>
            <person name="Submissions S."/>
        </authorList>
    </citation>
    <scope>NUCLEOTIDE SEQUENCE [LARGE SCALE GENOMIC DNA]</scope>
    <source>
        <strain evidence="15">CIP 108523</strain>
    </source>
</reference>
<evidence type="ECO:0000256" key="1">
    <source>
        <dbReference type="ARBA" id="ARBA00000900"/>
    </source>
</evidence>
<keyword evidence="6" id="KW-0479">Metal-binding</keyword>
<name>A0A239CUJ6_9PSED</name>
<evidence type="ECO:0000256" key="4">
    <source>
        <dbReference type="ARBA" id="ARBA00022679"/>
    </source>
</evidence>
<dbReference type="InterPro" id="IPR022170">
    <property type="entry name" value="MUL1-like"/>
</dbReference>
<evidence type="ECO:0000259" key="13">
    <source>
        <dbReference type="Pfam" id="PF12483"/>
    </source>
</evidence>
<evidence type="ECO:0000256" key="10">
    <source>
        <dbReference type="ARBA" id="ARBA00022989"/>
    </source>
</evidence>
<dbReference type="Proteomes" id="UP000242915">
    <property type="component" value="Unassembled WGS sequence"/>
</dbReference>
<keyword evidence="7" id="KW-0863">Zinc-finger</keyword>
<evidence type="ECO:0000256" key="9">
    <source>
        <dbReference type="ARBA" id="ARBA00022833"/>
    </source>
</evidence>
<dbReference type="GO" id="GO:0008270">
    <property type="term" value="F:zinc ion binding"/>
    <property type="evidence" value="ECO:0007669"/>
    <property type="project" value="UniProtKB-KW"/>
</dbReference>
<evidence type="ECO:0000256" key="5">
    <source>
        <dbReference type="ARBA" id="ARBA00022692"/>
    </source>
</evidence>
<dbReference type="GO" id="GO:0016874">
    <property type="term" value="F:ligase activity"/>
    <property type="evidence" value="ECO:0007669"/>
    <property type="project" value="UniProtKB-KW"/>
</dbReference>
<dbReference type="PROSITE" id="PS00018">
    <property type="entry name" value="EF_HAND_1"/>
    <property type="match status" value="1"/>
</dbReference>
<protein>
    <recommendedName>
        <fullName evidence="3">RING-type E3 ubiquitin transferase</fullName>
        <ecNumber evidence="3">2.3.2.27</ecNumber>
    </recommendedName>
</protein>
<dbReference type="InterPro" id="IPR018247">
    <property type="entry name" value="EF_Hand_1_Ca_BS"/>
</dbReference>
<feature type="transmembrane region" description="Helical" evidence="12">
    <location>
        <begin position="269"/>
        <end position="289"/>
    </location>
</feature>
<dbReference type="RefSeq" id="WP_089359565.1">
    <property type="nucleotide sequence ID" value="NZ_FZOG01000002.1"/>
</dbReference>
<evidence type="ECO:0000256" key="11">
    <source>
        <dbReference type="ARBA" id="ARBA00023136"/>
    </source>
</evidence>
<keyword evidence="14" id="KW-0436">Ligase</keyword>
<dbReference type="EC" id="2.3.2.27" evidence="3"/>
<evidence type="ECO:0000256" key="8">
    <source>
        <dbReference type="ARBA" id="ARBA00022786"/>
    </source>
</evidence>
<evidence type="ECO:0000313" key="14">
    <source>
        <dbReference type="EMBL" id="SNS23458.1"/>
    </source>
</evidence>
<keyword evidence="4" id="KW-0808">Transferase</keyword>
<proteinExistence type="predicted"/>
<comment type="subcellular location">
    <subcellularLocation>
        <location evidence="2">Membrane</location>
        <topology evidence="2">Multi-pass membrane protein</topology>
    </subcellularLocation>
</comment>
<comment type="catalytic activity">
    <reaction evidence="1">
        <text>S-ubiquitinyl-[E2 ubiquitin-conjugating enzyme]-L-cysteine + [acceptor protein]-L-lysine = [E2 ubiquitin-conjugating enzyme]-L-cysteine + N(6)-ubiquitinyl-[acceptor protein]-L-lysine.</text>
        <dbReference type="EC" id="2.3.2.27"/>
    </reaction>
</comment>
<evidence type="ECO:0000256" key="2">
    <source>
        <dbReference type="ARBA" id="ARBA00004141"/>
    </source>
</evidence>
<evidence type="ECO:0000256" key="6">
    <source>
        <dbReference type="ARBA" id="ARBA00022723"/>
    </source>
</evidence>
<keyword evidence="8" id="KW-0833">Ubl conjugation pathway</keyword>
<evidence type="ECO:0000256" key="12">
    <source>
        <dbReference type="SAM" id="Phobius"/>
    </source>
</evidence>
<dbReference type="GO" id="GO:0016020">
    <property type="term" value="C:membrane"/>
    <property type="evidence" value="ECO:0007669"/>
    <property type="project" value="UniProtKB-SubCell"/>
</dbReference>
<dbReference type="GO" id="GO:0016567">
    <property type="term" value="P:protein ubiquitination"/>
    <property type="evidence" value="ECO:0007669"/>
    <property type="project" value="InterPro"/>
</dbReference>
<dbReference type="EMBL" id="FZOG01000002">
    <property type="protein sequence ID" value="SNS23458.1"/>
    <property type="molecule type" value="Genomic_DNA"/>
</dbReference>
<sequence length="295" mass="33045">MQAYWLSLLLSAGAAVVGMWWCLRCISQARHLLDTPTSKIRSAAQGYVEFYGVITARPDDAMVGPLTGKPCVWWRFRIEEHVQEDNKRSWRSLESGVSDALLALSDGTGECLINPKGAQVRTTTREVWSGNQRHPRLPRKNGMLGFLSIGKHYRYTEERLQVGQPLYAIGDFRSSGGGRQGLDLAAQQGAVIREWKSDFSGLLQRFDSDNNGQLDEQEWSRVRLAAQLEAEDRHRLESLRPVQHHMAKPREAQPFVLSTTGEDELARGYYWQAAGGAALCLVGALSLAWQLGLQH</sequence>
<feature type="domain" description="E3 Ubiquitin ligase MUL1-like" evidence="13">
    <location>
        <begin position="84"/>
        <end position="178"/>
    </location>
</feature>
<evidence type="ECO:0000256" key="7">
    <source>
        <dbReference type="ARBA" id="ARBA00022771"/>
    </source>
</evidence>
<dbReference type="GO" id="GO:0061630">
    <property type="term" value="F:ubiquitin protein ligase activity"/>
    <property type="evidence" value="ECO:0007669"/>
    <property type="project" value="UniProtKB-EC"/>
</dbReference>